<evidence type="ECO:0000313" key="2">
    <source>
        <dbReference type="EMBL" id="UXN67854.1"/>
    </source>
</evidence>
<dbReference type="Gene3D" id="3.10.450.50">
    <property type="match status" value="1"/>
</dbReference>
<dbReference type="InterPro" id="IPR032710">
    <property type="entry name" value="NTF2-like_dom_sf"/>
</dbReference>
<accession>A0ABY6C6D7</accession>
<dbReference type="Pfam" id="PF12680">
    <property type="entry name" value="SnoaL_2"/>
    <property type="match status" value="1"/>
</dbReference>
<evidence type="ECO:0000313" key="3">
    <source>
        <dbReference type="Proteomes" id="UP001061862"/>
    </source>
</evidence>
<dbReference type="EMBL" id="CP104964">
    <property type="protein sequence ID" value="UXN67854.1"/>
    <property type="molecule type" value="Genomic_DNA"/>
</dbReference>
<organism evidence="2 3">
    <name type="scientific">Devosia neptuniae</name>
    <dbReference type="NCBI Taxonomy" id="191302"/>
    <lineage>
        <taxon>Bacteria</taxon>
        <taxon>Pseudomonadati</taxon>
        <taxon>Pseudomonadota</taxon>
        <taxon>Alphaproteobacteria</taxon>
        <taxon>Hyphomicrobiales</taxon>
        <taxon>Devosiaceae</taxon>
        <taxon>Devosia</taxon>
    </lineage>
</organism>
<sequence>MKLPQAIAAYFEADRRSDNDALIASFAPDAVVFDEGAKHKGHAEILSWLLASKAKYANLVSEPVDQTIDGDRVVVRSRVSGDFPNSPAMLDYTFTLAGDWITSLEIH</sequence>
<proteinExistence type="predicted"/>
<evidence type="ECO:0000259" key="1">
    <source>
        <dbReference type="Pfam" id="PF12680"/>
    </source>
</evidence>
<protein>
    <submittedName>
        <fullName evidence="2">Nuclear transport factor 2 family protein</fullName>
    </submittedName>
</protein>
<name>A0ABY6C6D7_9HYPH</name>
<dbReference type="SUPFAM" id="SSF54427">
    <property type="entry name" value="NTF2-like"/>
    <property type="match status" value="1"/>
</dbReference>
<dbReference type="Proteomes" id="UP001061862">
    <property type="component" value="Plasmid p_unnamed1"/>
</dbReference>
<gene>
    <name evidence="2" type="ORF">N8A98_01990</name>
</gene>
<dbReference type="InterPro" id="IPR037401">
    <property type="entry name" value="SnoaL-like"/>
</dbReference>
<keyword evidence="2" id="KW-0614">Plasmid</keyword>
<geneLocation type="plasmid" evidence="2 3">
    <name>p_unnamed1</name>
</geneLocation>
<reference evidence="2 3" key="1">
    <citation type="submission" date="2022-09" db="EMBL/GenBank/DDBJ databases">
        <title>Interaction between co-microsymbionts with complementary sets of symbiotic genes in legume-rhizobium systems.</title>
        <authorList>
            <person name="Safronova V."/>
            <person name="Sazanova A."/>
            <person name="Afonin A."/>
            <person name="Chirak E."/>
        </authorList>
    </citation>
    <scope>NUCLEOTIDE SEQUENCE [LARGE SCALE GENOMIC DNA]</scope>
    <source>
        <strain evidence="2 3">A18/4-1</strain>
        <plasmid evidence="2 3">p_unnamed1</plasmid>
    </source>
</reference>
<dbReference type="RefSeq" id="WP_113123126.1">
    <property type="nucleotide sequence ID" value="NZ_CP104964.1"/>
</dbReference>
<keyword evidence="3" id="KW-1185">Reference proteome</keyword>
<feature type="domain" description="SnoaL-like" evidence="1">
    <location>
        <begin position="8"/>
        <end position="89"/>
    </location>
</feature>